<name>W5V011_9BACT</name>
<evidence type="ECO:0000313" key="1">
    <source>
        <dbReference type="EMBL" id="AHH45133.1"/>
    </source>
</evidence>
<organism evidence="1 2">
    <name type="scientific">Mesomycoplasma bovoculi M165/69</name>
    <dbReference type="NCBI Taxonomy" id="743966"/>
    <lineage>
        <taxon>Bacteria</taxon>
        <taxon>Bacillati</taxon>
        <taxon>Mycoplasmatota</taxon>
        <taxon>Mycoplasmoidales</taxon>
        <taxon>Metamycoplasmataceae</taxon>
        <taxon>Mesomycoplasma</taxon>
    </lineage>
</organism>
<proteinExistence type="predicted"/>
<dbReference type="HOGENOM" id="CLU_1353412_0_0_14"/>
<dbReference type="AlphaFoldDB" id="W5V011"/>
<dbReference type="EMBL" id="CP007154">
    <property type="protein sequence ID" value="AHH45133.1"/>
    <property type="molecule type" value="Genomic_DNA"/>
</dbReference>
<dbReference type="Proteomes" id="UP000019229">
    <property type="component" value="Chromosome"/>
</dbReference>
<sequence length="202" mass="23994">MFSLLERKRIIDDNFKTKYSDSFDEIKKIEKQYYEFSDVKSDEKSFQSLLLKRKKREQLLNKIEEIKLKIASDWQSNNILLNKNKIFRIVNRFEDLNKLEASEFKQAFKEFDFSSKSILVVNGLDFQTHSDNWVIKGSGYWIKNLEIVNNKINIEFEYKHIEPKESQLIAVSPSLGFSSTTHFVIVDKINNLDNYQFNITEL</sequence>
<dbReference type="eggNOG" id="ENOG5031Z9M">
    <property type="taxonomic scope" value="Bacteria"/>
</dbReference>
<evidence type="ECO:0000313" key="2">
    <source>
        <dbReference type="Proteomes" id="UP000019229"/>
    </source>
</evidence>
<dbReference type="PATRIC" id="fig|743966.3.peg.119"/>
<accession>W5V011</accession>
<gene>
    <name evidence="1" type="ORF">MYB_00605</name>
</gene>
<dbReference type="STRING" id="743966.MYB_00605"/>
<reference evidence="1 2" key="1">
    <citation type="journal article" date="2014" name="Genome Announc.">
        <title>Complete Genome Sequence of Mycoplasma bovoculi Strain M165/69T (ATCC 29104).</title>
        <authorList>
            <person name="Calcutt M.J."/>
            <person name="Foecking M.F."/>
        </authorList>
    </citation>
    <scope>NUCLEOTIDE SEQUENCE [LARGE SCALE GENOMIC DNA]</scope>
    <source>
        <strain evidence="1">M165/69</strain>
    </source>
</reference>
<protein>
    <submittedName>
        <fullName evidence="1">Uncharacterized protein</fullName>
    </submittedName>
</protein>
<keyword evidence="2" id="KW-1185">Reference proteome</keyword>
<dbReference type="KEGG" id="mbc:MYB_00605"/>